<evidence type="ECO:0000313" key="1">
    <source>
        <dbReference type="EMBL" id="KAL3233757.1"/>
    </source>
</evidence>
<dbReference type="PANTHER" id="PTHR36419">
    <property type="entry name" value="ARRESTIN FAMILY PROTEIN 1"/>
    <property type="match status" value="1"/>
</dbReference>
<name>A0ABR4NY67_9SACH</name>
<organism evidence="1 2">
    <name type="scientific">Nakaseomyces bracarensis</name>
    <dbReference type="NCBI Taxonomy" id="273131"/>
    <lineage>
        <taxon>Eukaryota</taxon>
        <taxon>Fungi</taxon>
        <taxon>Dikarya</taxon>
        <taxon>Ascomycota</taxon>
        <taxon>Saccharomycotina</taxon>
        <taxon>Saccharomycetes</taxon>
        <taxon>Saccharomycetales</taxon>
        <taxon>Saccharomycetaceae</taxon>
        <taxon>Nakaseomyces</taxon>
    </lineage>
</organism>
<gene>
    <name evidence="1" type="ORF">RNJ44_03797</name>
</gene>
<dbReference type="EMBL" id="JBEVYD010000004">
    <property type="protein sequence ID" value="KAL3233757.1"/>
    <property type="molecule type" value="Genomic_DNA"/>
</dbReference>
<evidence type="ECO:0000313" key="2">
    <source>
        <dbReference type="Proteomes" id="UP001623330"/>
    </source>
</evidence>
<keyword evidence="2" id="KW-1185">Reference proteome</keyword>
<evidence type="ECO:0008006" key="3">
    <source>
        <dbReference type="Google" id="ProtNLM"/>
    </source>
</evidence>
<protein>
    <recommendedName>
        <fullName evidence="3">Arrestin-like N-terminal domain-containing protein</fullName>
    </recommendedName>
</protein>
<sequence length="468" mass="53196">MTVPVISLKPSYNSVIRGCPGIADTLPRIECQLRIRTNNGLEIRIAKIEIVLKSVESIFSQSHVSYAFTPLSKTKGKSKKNESVVVHYKKSLYITNDPHREKNGKRVSRPLVGVDLPLTIALPADINETNYNSRFGSCITYLECNLYYFDIEKNGASLDGVTPEVKSFSSPVNVERYSNLPLKRLFPKIDKKVYSSDKKLVALVQVENPCITTDDLLQVNIKLSQTALGSSSETDSALFKKKPKLKGITFEMKEVFQCQNENFESKEYVLDTETKQYNEPITKNGIKVSNSIHICTKDVLFKEFENIMQEPELMFQLPSKPSENRPKREIATKLLQSRSDIVPFRYHSSVTTHGKLFSIGHTFDIKLRISSGKDFEVTIPITITQWLKSQIKYVQQAILQERETAVFAKRFYENYGGLRKNSSGTIEYPSLPPIIYEKKDPDFGKKFKTIQYTSTSGKSHMKSLPVIE</sequence>
<dbReference type="Proteomes" id="UP001623330">
    <property type="component" value="Unassembled WGS sequence"/>
</dbReference>
<dbReference type="InterPro" id="IPR053060">
    <property type="entry name" value="Cytokinesis_Signaling_Reg"/>
</dbReference>
<proteinExistence type="predicted"/>
<dbReference type="PANTHER" id="PTHR36419:SF1">
    <property type="entry name" value="RHO1 GEF LOCALIZING PROTEIN 1"/>
    <property type="match status" value="1"/>
</dbReference>
<accession>A0ABR4NY67</accession>
<reference evidence="1 2" key="1">
    <citation type="submission" date="2024-05" db="EMBL/GenBank/DDBJ databases">
        <title>Long read based assembly of the Candida bracarensis genome reveals expanded adhesin content.</title>
        <authorList>
            <person name="Marcet-Houben M."/>
            <person name="Ksiezopolska E."/>
            <person name="Gabaldon T."/>
        </authorList>
    </citation>
    <scope>NUCLEOTIDE SEQUENCE [LARGE SCALE GENOMIC DNA]</scope>
    <source>
        <strain evidence="1 2">CBM6</strain>
    </source>
</reference>
<comment type="caution">
    <text evidence="1">The sequence shown here is derived from an EMBL/GenBank/DDBJ whole genome shotgun (WGS) entry which is preliminary data.</text>
</comment>